<dbReference type="Proteomes" id="UP000199112">
    <property type="component" value="Unassembled WGS sequence"/>
</dbReference>
<dbReference type="Gene3D" id="2.60.120.10">
    <property type="entry name" value="Jelly Rolls"/>
    <property type="match status" value="1"/>
</dbReference>
<dbReference type="OrthoDB" id="200322at2157"/>
<proteinExistence type="predicted"/>
<gene>
    <name evidence="3" type="ORF">SAMN04487967_0580</name>
</gene>
<evidence type="ECO:0000256" key="1">
    <source>
        <dbReference type="ARBA" id="ARBA00022723"/>
    </source>
</evidence>
<sequence>MATTSKNHSEAPRAVDLDQFEGADVYQESDEHARVRGYFPLTPGMPNGTDAGAEESMIVCIEIEPGNYLPSHEDSNEELLVVTAGAVEATVGDDTIDLRAGQCAVVPEMVPHAISNTGEETAYVIGFFPNTELTATFDETLEPFGSAELAIGPVPPEDRGNGDEA</sequence>
<reference evidence="4" key="1">
    <citation type="submission" date="2016-10" db="EMBL/GenBank/DDBJ databases">
        <authorList>
            <person name="Varghese N."/>
            <person name="Submissions S."/>
        </authorList>
    </citation>
    <scope>NUCLEOTIDE SEQUENCE [LARGE SCALE GENOMIC DNA]</scope>
    <source>
        <strain evidence="4">CGMCC 1.8981</strain>
    </source>
</reference>
<dbReference type="AlphaFoldDB" id="A0A1H6FQA6"/>
<organism evidence="3 4">
    <name type="scientific">Natronorubrum sediminis</name>
    <dbReference type="NCBI Taxonomy" id="640943"/>
    <lineage>
        <taxon>Archaea</taxon>
        <taxon>Methanobacteriati</taxon>
        <taxon>Methanobacteriota</taxon>
        <taxon>Stenosarchaea group</taxon>
        <taxon>Halobacteria</taxon>
        <taxon>Halobacteriales</taxon>
        <taxon>Natrialbaceae</taxon>
        <taxon>Natronorubrum</taxon>
    </lineage>
</organism>
<dbReference type="EMBL" id="FNWL01000001">
    <property type="protein sequence ID" value="SEH11935.1"/>
    <property type="molecule type" value="Genomic_DNA"/>
</dbReference>
<dbReference type="InterPro" id="IPR051610">
    <property type="entry name" value="GPI/OXD"/>
</dbReference>
<keyword evidence="1" id="KW-0479">Metal-binding</keyword>
<name>A0A1H6FQA6_9EURY</name>
<keyword evidence="4" id="KW-1185">Reference proteome</keyword>
<accession>A0A1H6FQA6</accession>
<dbReference type="RefSeq" id="WP_090504851.1">
    <property type="nucleotide sequence ID" value="NZ_FNWL01000001.1"/>
</dbReference>
<evidence type="ECO:0000259" key="2">
    <source>
        <dbReference type="Pfam" id="PF07883"/>
    </source>
</evidence>
<protein>
    <submittedName>
        <fullName evidence="3">Cupin domain-containing protein</fullName>
    </submittedName>
</protein>
<dbReference type="SUPFAM" id="SSF51182">
    <property type="entry name" value="RmlC-like cupins"/>
    <property type="match status" value="1"/>
</dbReference>
<dbReference type="Pfam" id="PF07883">
    <property type="entry name" value="Cupin_2"/>
    <property type="match status" value="1"/>
</dbReference>
<dbReference type="CDD" id="cd02209">
    <property type="entry name" value="cupin_XRE_C"/>
    <property type="match status" value="1"/>
</dbReference>
<dbReference type="PANTHER" id="PTHR35848:SF6">
    <property type="entry name" value="CUPIN TYPE-2 DOMAIN-CONTAINING PROTEIN"/>
    <property type="match status" value="1"/>
</dbReference>
<feature type="domain" description="Cupin type-2" evidence="2">
    <location>
        <begin position="61"/>
        <end position="125"/>
    </location>
</feature>
<dbReference type="InterPro" id="IPR013096">
    <property type="entry name" value="Cupin_2"/>
</dbReference>
<dbReference type="PANTHER" id="PTHR35848">
    <property type="entry name" value="OXALATE-BINDING PROTEIN"/>
    <property type="match status" value="1"/>
</dbReference>
<dbReference type="InterPro" id="IPR011051">
    <property type="entry name" value="RmlC_Cupin_sf"/>
</dbReference>
<evidence type="ECO:0000313" key="3">
    <source>
        <dbReference type="EMBL" id="SEH11935.1"/>
    </source>
</evidence>
<dbReference type="InterPro" id="IPR014710">
    <property type="entry name" value="RmlC-like_jellyroll"/>
</dbReference>
<dbReference type="GO" id="GO:0046872">
    <property type="term" value="F:metal ion binding"/>
    <property type="evidence" value="ECO:0007669"/>
    <property type="project" value="UniProtKB-KW"/>
</dbReference>
<evidence type="ECO:0000313" key="4">
    <source>
        <dbReference type="Proteomes" id="UP000199112"/>
    </source>
</evidence>